<dbReference type="Proteomes" id="UP000187455">
    <property type="component" value="Unassembled WGS sequence"/>
</dbReference>
<dbReference type="STRING" id="133383.A0A1R0H3A6"/>
<dbReference type="CDD" id="cd09880">
    <property type="entry name" value="PIN_Smg5-6-like"/>
    <property type="match status" value="1"/>
</dbReference>
<reference evidence="4 5" key="1">
    <citation type="journal article" date="2016" name="Mol. Biol. Evol.">
        <title>Genome-Wide Survey of Gut Fungi (Harpellales) Reveals the First Horizontally Transferred Ubiquitin Gene from a Mosquito Host.</title>
        <authorList>
            <person name="Wang Y."/>
            <person name="White M.M."/>
            <person name="Kvist S."/>
            <person name="Moncalvo J.M."/>
        </authorList>
    </citation>
    <scope>NUCLEOTIDE SEQUENCE [LARGE SCALE GENOMIC DNA]</scope>
    <source>
        <strain evidence="4 5">ALG-7-W6</strain>
    </source>
</reference>
<dbReference type="InterPro" id="IPR029060">
    <property type="entry name" value="PIN-like_dom_sf"/>
</dbReference>
<evidence type="ECO:0000313" key="4">
    <source>
        <dbReference type="EMBL" id="OLY83573.1"/>
    </source>
</evidence>
<sequence>MESDGINISKNHKNGEFLTSVREIYEIQSKEKKYLSSNKDIKNSLSKNEYKSYSLKVDSSLVISKSKEKYKNSNSVSLKSSEKKEKPLKTSEKNKKKDRNKKIKEGKVSPPPQHNIVVLKPRKSDSVTDFISNSQNSAKSNKESSKDEIFQASITSPIKGVSVIKIPAQSRSPKKSSKKGLNPLQITSSIKYPQKITLSKPTGYSRDETSKTLFFQENPIVFSSQLSKKSNNSGLIDLNKKLKKNNKLSNDRNEFSNNFDGRVENNTENLLTSVVSKIQEVDREFKKYLTILRFKSSEALGDMFRYLYLYTSCIGESKKPDFETVQLNNGISDNFSQVLENSRNIIESFKWYMASMYLGAPNGLLYHRLSILSWQSKSVLKAICFGFLSVSSTNSFPDSRENLLVYIERAHKIATSTFKSLRSGFLDKNSSLSSLEKKNSYPIKLTKNKQSAPNTLNGKTEPDFSYKEKHITFIQLLGIMSQFYFYQDAQAAVDSSHFFDYFFSPSPGILDEPIKNIYTRKQELMFLTRNSFMVSWLNLHHMMFTKVGIDEFEFWIKSYYLPILKIYFKNISVSNSQFPKNSISIHETIKDMDPCELSKSLSLIRGIDYLIPSSIVLQDPTFCDGNMMALSDLAAFYSYGRSDPLLHELPYQVKCASILIKSTFSTMMVSINSFIENLIREYPESLSLGVSENSLNNLGEYKSQIPIISVKYVSIILLYLCYPKIVKNSLDNKAPSLNSIQQENLAINDSHKALPNSDSRHSWLVSSFSDIDFVGDLSRLLNNLKRVTKCKLPVGFFSDSRFNSEILSLLGISVSNFKYIDVPTESTDHYQVITSYKYQNYDELSKKIVTNPEFLPTKDYSEINLLFDLSMKLIKYKIIPIKLDEESEFFSVDDEISDNTIVDEGSHSLVSLKKFINVSPSISSLNIDIENLNFEDSDSLSDYEDDHPFYVDESHVSNIDKLKQEYQTLKNQLSKVSNRFESKKINHLNQHYSKNKDPSSTFSKNNLTKNKFAKRKNMKIDISNLIKVTLNKVGFVFDTNCYIESLTGIIEFLNYGLFNLYVPLAVLMELDGLKYNPYPLGPASSNAVNFIEKNFEKNSINLNKNRVSIEINQRLDLAKNISFKNSLESSGNLRIITMKGSQLSNLKFRTEQYHDPFSGDSSNVKLRSIDDVIITTCLNVEDTQQGKMTLGGNSTKDSENSLVPNLNSKTKIKIVLVTSDVNMRIKATMLGITTVSYRTFTKWFKEYKSGET</sequence>
<feature type="compositionally biased region" description="Basic and acidic residues" evidence="2">
    <location>
        <begin position="80"/>
        <end position="95"/>
    </location>
</feature>
<feature type="compositionally biased region" description="Polar residues" evidence="2">
    <location>
        <begin position="127"/>
        <end position="139"/>
    </location>
</feature>
<feature type="coiled-coil region" evidence="1">
    <location>
        <begin position="952"/>
        <end position="979"/>
    </location>
</feature>
<evidence type="ECO:0000259" key="3">
    <source>
        <dbReference type="Pfam" id="PF13638"/>
    </source>
</evidence>
<evidence type="ECO:0000256" key="1">
    <source>
        <dbReference type="SAM" id="Coils"/>
    </source>
</evidence>
<dbReference type="InterPro" id="IPR011990">
    <property type="entry name" value="TPR-like_helical_dom_sf"/>
</dbReference>
<dbReference type="GO" id="GO:0004540">
    <property type="term" value="F:RNA nuclease activity"/>
    <property type="evidence" value="ECO:0007669"/>
    <property type="project" value="UniProtKB-ARBA"/>
</dbReference>
<dbReference type="OrthoDB" id="2017974at2759"/>
<proteinExistence type="predicted"/>
<keyword evidence="5" id="KW-1185">Reference proteome</keyword>
<feature type="region of interest" description="Disordered" evidence="2">
    <location>
        <begin position="167"/>
        <end position="186"/>
    </location>
</feature>
<evidence type="ECO:0000313" key="5">
    <source>
        <dbReference type="Proteomes" id="UP000187455"/>
    </source>
</evidence>
<dbReference type="Gene3D" id="3.40.50.1010">
    <property type="entry name" value="5'-nuclease"/>
    <property type="match status" value="1"/>
</dbReference>
<organism evidence="4 5">
    <name type="scientific">Smittium mucronatum</name>
    <dbReference type="NCBI Taxonomy" id="133383"/>
    <lineage>
        <taxon>Eukaryota</taxon>
        <taxon>Fungi</taxon>
        <taxon>Fungi incertae sedis</taxon>
        <taxon>Zoopagomycota</taxon>
        <taxon>Kickxellomycotina</taxon>
        <taxon>Harpellomycetes</taxon>
        <taxon>Harpellales</taxon>
        <taxon>Legeriomycetaceae</taxon>
        <taxon>Smittium</taxon>
    </lineage>
</organism>
<protein>
    <recommendedName>
        <fullName evidence="3">PIN domain-containing protein</fullName>
    </recommendedName>
</protein>
<dbReference type="SUPFAM" id="SSF88723">
    <property type="entry name" value="PIN domain-like"/>
    <property type="match status" value="1"/>
</dbReference>
<feature type="region of interest" description="Disordered" evidence="2">
    <location>
        <begin position="66"/>
        <end position="147"/>
    </location>
</feature>
<gene>
    <name evidence="4" type="ORF">AYI68_g2284</name>
</gene>
<accession>A0A1R0H3A6</accession>
<dbReference type="AlphaFoldDB" id="A0A1R0H3A6"/>
<name>A0A1R0H3A6_9FUNG</name>
<evidence type="ECO:0000256" key="2">
    <source>
        <dbReference type="SAM" id="MobiDB-lite"/>
    </source>
</evidence>
<dbReference type="Pfam" id="PF13638">
    <property type="entry name" value="PIN_4"/>
    <property type="match status" value="1"/>
</dbReference>
<dbReference type="InterPro" id="IPR002716">
    <property type="entry name" value="PIN_dom"/>
</dbReference>
<dbReference type="Gene3D" id="1.25.40.10">
    <property type="entry name" value="Tetratricopeptide repeat domain"/>
    <property type="match status" value="1"/>
</dbReference>
<feature type="domain" description="PIN" evidence="3">
    <location>
        <begin position="1035"/>
        <end position="1238"/>
    </location>
</feature>
<keyword evidence="1" id="KW-0175">Coiled coil</keyword>
<dbReference type="SUPFAM" id="SSF48452">
    <property type="entry name" value="TPR-like"/>
    <property type="match status" value="1"/>
</dbReference>
<dbReference type="EMBL" id="LSSL01000841">
    <property type="protein sequence ID" value="OLY83573.1"/>
    <property type="molecule type" value="Genomic_DNA"/>
</dbReference>
<comment type="caution">
    <text evidence="4">The sequence shown here is derived from an EMBL/GenBank/DDBJ whole genome shotgun (WGS) entry which is preliminary data.</text>
</comment>